<feature type="domain" description="HTH lysR-type" evidence="5">
    <location>
        <begin position="1"/>
        <end position="58"/>
    </location>
</feature>
<dbReference type="CDD" id="cd08436">
    <property type="entry name" value="PBP2_LTTR_like_3"/>
    <property type="match status" value="1"/>
</dbReference>
<evidence type="ECO:0000313" key="7">
    <source>
        <dbReference type="Proteomes" id="UP001585053"/>
    </source>
</evidence>
<evidence type="ECO:0000259" key="5">
    <source>
        <dbReference type="PROSITE" id="PS50931"/>
    </source>
</evidence>
<dbReference type="InterPro" id="IPR000847">
    <property type="entry name" value="LysR_HTH_N"/>
</dbReference>
<dbReference type="Proteomes" id="UP001585053">
    <property type="component" value="Unassembled WGS sequence"/>
</dbReference>
<protein>
    <submittedName>
        <fullName evidence="6">LysR family transcriptional regulator</fullName>
    </submittedName>
</protein>
<evidence type="ECO:0000313" key="6">
    <source>
        <dbReference type="EMBL" id="MFB8770897.1"/>
    </source>
</evidence>
<keyword evidence="7" id="KW-1185">Reference proteome</keyword>
<dbReference type="Gene3D" id="1.10.10.10">
    <property type="entry name" value="Winged helix-like DNA-binding domain superfamily/Winged helix DNA-binding domain"/>
    <property type="match status" value="1"/>
</dbReference>
<sequence>MELQQLRYVIAVAEEANFTRAAARCFVVQSALSHRIKTLERELGFALFARTSRRVELTAAGEAFLPEARAALEAAERAVADASEAVGRVRGRLNVGVIPTVTAVDVPAVLGLFHRAHPEVRVTLRMGGSDALVEEIVRGDVDVAFLGLPEPLEPRGVAWRHLGSDHLVAVLAAEHPLAERAELRLADLEGETFADFTAGTPGRAQSDLAFDGAGVRRDVAFESMSADLIVDLVRQNLAVTLLASRYAPRERGLVVLPVVDGPSRAEYLSWSDFNPGPAARAFLELVGGDPSA</sequence>
<proteinExistence type="inferred from homology"/>
<dbReference type="Pfam" id="PF03466">
    <property type="entry name" value="LysR_substrate"/>
    <property type="match status" value="1"/>
</dbReference>
<dbReference type="PANTHER" id="PTHR30346">
    <property type="entry name" value="TRANSCRIPTIONAL DUAL REGULATOR HCAR-RELATED"/>
    <property type="match status" value="1"/>
</dbReference>
<evidence type="ECO:0000256" key="1">
    <source>
        <dbReference type="ARBA" id="ARBA00009437"/>
    </source>
</evidence>
<dbReference type="PROSITE" id="PS50931">
    <property type="entry name" value="HTH_LYSR"/>
    <property type="match status" value="1"/>
</dbReference>
<dbReference type="PANTHER" id="PTHR30346:SF30">
    <property type="entry name" value="SMALL NEUTRAL PROTEASE REGULATORY PROTEIN"/>
    <property type="match status" value="1"/>
</dbReference>
<accession>A0ABV5E246</accession>
<evidence type="ECO:0000256" key="3">
    <source>
        <dbReference type="ARBA" id="ARBA00023125"/>
    </source>
</evidence>
<dbReference type="RefSeq" id="WP_376737850.1">
    <property type="nucleotide sequence ID" value="NZ_JAYMRS010000015.1"/>
</dbReference>
<reference evidence="6 7" key="1">
    <citation type="submission" date="2024-01" db="EMBL/GenBank/DDBJ databases">
        <title>Genome mining of biosynthetic gene clusters to explore secondary metabolites of Streptomyces sp.</title>
        <authorList>
            <person name="Baig A."/>
            <person name="Ajitkumar Shintre N."/>
            <person name="Kumar H."/>
            <person name="Anbarasu A."/>
            <person name="Ramaiah S."/>
        </authorList>
    </citation>
    <scope>NUCLEOTIDE SEQUENCE [LARGE SCALE GENOMIC DNA]</scope>
    <source>
        <strain evidence="6 7">A01</strain>
    </source>
</reference>
<organism evidence="6 7">
    <name type="scientific">Nocardiopsis alba</name>
    <dbReference type="NCBI Taxonomy" id="53437"/>
    <lineage>
        <taxon>Bacteria</taxon>
        <taxon>Bacillati</taxon>
        <taxon>Actinomycetota</taxon>
        <taxon>Actinomycetes</taxon>
        <taxon>Streptosporangiales</taxon>
        <taxon>Nocardiopsidaceae</taxon>
        <taxon>Nocardiopsis</taxon>
    </lineage>
</organism>
<gene>
    <name evidence="6" type="ORF">VSQ78_24610</name>
</gene>
<dbReference type="InterPro" id="IPR036390">
    <property type="entry name" value="WH_DNA-bd_sf"/>
</dbReference>
<keyword evidence="4" id="KW-0804">Transcription</keyword>
<comment type="caution">
    <text evidence="6">The sequence shown here is derived from an EMBL/GenBank/DDBJ whole genome shotgun (WGS) entry which is preliminary data.</text>
</comment>
<keyword evidence="3" id="KW-0238">DNA-binding</keyword>
<comment type="similarity">
    <text evidence="1">Belongs to the LysR transcriptional regulatory family.</text>
</comment>
<evidence type="ECO:0000256" key="4">
    <source>
        <dbReference type="ARBA" id="ARBA00023163"/>
    </source>
</evidence>
<dbReference type="SUPFAM" id="SSF46785">
    <property type="entry name" value="Winged helix' DNA-binding domain"/>
    <property type="match status" value="1"/>
</dbReference>
<keyword evidence="2" id="KW-0805">Transcription regulation</keyword>
<dbReference type="SUPFAM" id="SSF53850">
    <property type="entry name" value="Periplasmic binding protein-like II"/>
    <property type="match status" value="1"/>
</dbReference>
<dbReference type="PRINTS" id="PR00039">
    <property type="entry name" value="HTHLYSR"/>
</dbReference>
<evidence type="ECO:0000256" key="2">
    <source>
        <dbReference type="ARBA" id="ARBA00023015"/>
    </source>
</evidence>
<dbReference type="InterPro" id="IPR005119">
    <property type="entry name" value="LysR_subst-bd"/>
</dbReference>
<dbReference type="EMBL" id="JAYMRS010000015">
    <property type="protein sequence ID" value="MFB8770897.1"/>
    <property type="molecule type" value="Genomic_DNA"/>
</dbReference>
<dbReference type="Gene3D" id="3.40.190.290">
    <property type="match status" value="1"/>
</dbReference>
<dbReference type="Pfam" id="PF00126">
    <property type="entry name" value="HTH_1"/>
    <property type="match status" value="1"/>
</dbReference>
<name>A0ABV5E246_9ACTN</name>
<dbReference type="InterPro" id="IPR036388">
    <property type="entry name" value="WH-like_DNA-bd_sf"/>
</dbReference>